<feature type="region of interest" description="Disordered" evidence="1">
    <location>
        <begin position="126"/>
        <end position="189"/>
    </location>
</feature>
<dbReference type="InParanoid" id="A0A0Q3LK68"/>
<feature type="compositionally biased region" description="Low complexity" evidence="1">
    <location>
        <begin position="76"/>
        <end position="90"/>
    </location>
</feature>
<feature type="compositionally biased region" description="Low complexity" evidence="1">
    <location>
        <begin position="59"/>
        <end position="68"/>
    </location>
</feature>
<dbReference type="FunCoup" id="A0A0Q3LK68">
    <property type="interactions" value="251"/>
</dbReference>
<proteinExistence type="predicted"/>
<organism evidence="2">
    <name type="scientific">Brachypodium distachyon</name>
    <name type="common">Purple false brome</name>
    <name type="synonym">Trachynia distachya</name>
    <dbReference type="NCBI Taxonomy" id="15368"/>
    <lineage>
        <taxon>Eukaryota</taxon>
        <taxon>Viridiplantae</taxon>
        <taxon>Streptophyta</taxon>
        <taxon>Embryophyta</taxon>
        <taxon>Tracheophyta</taxon>
        <taxon>Spermatophyta</taxon>
        <taxon>Magnoliopsida</taxon>
        <taxon>Liliopsida</taxon>
        <taxon>Poales</taxon>
        <taxon>Poaceae</taxon>
        <taxon>BOP clade</taxon>
        <taxon>Pooideae</taxon>
        <taxon>Stipodae</taxon>
        <taxon>Brachypodieae</taxon>
        <taxon>Brachypodium</taxon>
    </lineage>
</organism>
<feature type="compositionally biased region" description="Low complexity" evidence="1">
    <location>
        <begin position="139"/>
        <end position="162"/>
    </location>
</feature>
<evidence type="ECO:0000313" key="4">
    <source>
        <dbReference type="Proteomes" id="UP000008810"/>
    </source>
</evidence>
<dbReference type="EnsemblPlants" id="KQJ92853">
    <property type="protein sequence ID" value="KQJ92853"/>
    <property type="gene ID" value="BRADI_3g01126v3"/>
</dbReference>
<accession>A0A0Q3LK68</accession>
<dbReference type="EnsemblPlants" id="PNT65705">
    <property type="protein sequence ID" value="PNT65705"/>
    <property type="gene ID" value="BRADI_3g01126v3"/>
</dbReference>
<evidence type="ECO:0000313" key="2">
    <source>
        <dbReference type="EMBL" id="KQJ92853.1"/>
    </source>
</evidence>
<dbReference type="Proteomes" id="UP000008810">
    <property type="component" value="Chromosome 3"/>
</dbReference>
<dbReference type="EMBL" id="CM000882">
    <property type="protein sequence ID" value="PNT65705.1"/>
    <property type="molecule type" value="Genomic_DNA"/>
</dbReference>
<reference evidence="3" key="3">
    <citation type="submission" date="2018-08" db="UniProtKB">
        <authorList>
            <consortium name="EnsemblPlants"/>
        </authorList>
    </citation>
    <scope>IDENTIFICATION</scope>
    <source>
        <strain evidence="3">cv. Bd21</strain>
    </source>
</reference>
<evidence type="ECO:0000256" key="1">
    <source>
        <dbReference type="SAM" id="MobiDB-lite"/>
    </source>
</evidence>
<dbReference type="Gramene" id="PNT65705">
    <property type="protein sequence ID" value="PNT65705"/>
    <property type="gene ID" value="BRADI_3g01126v3"/>
</dbReference>
<keyword evidence="4" id="KW-1185">Reference proteome</keyword>
<dbReference type="EMBL" id="CM000882">
    <property type="protein sequence ID" value="KQJ92853.1"/>
    <property type="molecule type" value="Genomic_DNA"/>
</dbReference>
<dbReference type="AlphaFoldDB" id="A0A0Q3LK68"/>
<gene>
    <name evidence="2" type="ORF">BRADI_3g01126v3</name>
</gene>
<name>A0A0Q3LK68_BRADI</name>
<dbReference type="ExpressionAtlas" id="A0A0Q3LK68">
    <property type="expression patterns" value="baseline"/>
</dbReference>
<feature type="non-terminal residue" evidence="2">
    <location>
        <position position="1"/>
    </location>
</feature>
<sequence length="323" mass="35462">GLAFILKEATEWNSPHLCGVVRAHSAFVVCRRRKPPSSFLLPLLHRRVLLPWPTASLPCARPRASSSPPRTPSLPPRASSSLPAPPCSSTSRRRAHRRPRLLPLRLLLRRLSSRAPLFLCRRPPPRARLPVAAPPSPRSAPSACRSASRSPSRASASASSWPPARPLHRAPSTARARDRPLVRLPSPRPRARASLPPLLRPRLHLAPGAVCYSLPLAADAPSAAGACRWPSPARPTCAAQAVPSSLCFFFLYLLPDVWTLLGSAFVCLLLSYCCRCSLSCCRRSACASPCRCPRPYRAPRRPTNLRAGAMNDYDRDELNEYLF</sequence>
<reference evidence="2" key="2">
    <citation type="submission" date="2017-06" db="EMBL/GenBank/DDBJ databases">
        <title>WGS assembly of Brachypodium distachyon.</title>
        <authorList>
            <consortium name="The International Brachypodium Initiative"/>
            <person name="Lucas S."/>
            <person name="Harmon-Smith M."/>
            <person name="Lail K."/>
            <person name="Tice H."/>
            <person name="Grimwood J."/>
            <person name="Bruce D."/>
            <person name="Barry K."/>
            <person name="Shu S."/>
            <person name="Lindquist E."/>
            <person name="Wang M."/>
            <person name="Pitluck S."/>
            <person name="Vogel J.P."/>
            <person name="Garvin D.F."/>
            <person name="Mockler T.C."/>
            <person name="Schmutz J."/>
            <person name="Rokhsar D."/>
            <person name="Bevan M.W."/>
        </authorList>
    </citation>
    <scope>NUCLEOTIDE SEQUENCE</scope>
    <source>
        <strain evidence="2">Bd21</strain>
    </source>
</reference>
<reference evidence="2 3" key="1">
    <citation type="journal article" date="2010" name="Nature">
        <title>Genome sequencing and analysis of the model grass Brachypodium distachyon.</title>
        <authorList>
            <consortium name="International Brachypodium Initiative"/>
        </authorList>
    </citation>
    <scope>NUCLEOTIDE SEQUENCE [LARGE SCALE GENOMIC DNA]</scope>
    <source>
        <strain evidence="2 3">Bd21</strain>
    </source>
</reference>
<dbReference type="Gramene" id="KQJ92853">
    <property type="protein sequence ID" value="KQJ92853"/>
    <property type="gene ID" value="BRADI_3g01126v3"/>
</dbReference>
<feature type="region of interest" description="Disordered" evidence="1">
    <location>
        <begin position="59"/>
        <end position="98"/>
    </location>
</feature>
<protein>
    <submittedName>
        <fullName evidence="2 3">Uncharacterized protein</fullName>
    </submittedName>
</protein>
<evidence type="ECO:0000313" key="3">
    <source>
        <dbReference type="EnsemblPlants" id="KQJ92853"/>
    </source>
</evidence>